<dbReference type="InterPro" id="IPR001227">
    <property type="entry name" value="Ac_transferase_dom_sf"/>
</dbReference>
<dbReference type="InterPro" id="IPR016035">
    <property type="entry name" value="Acyl_Trfase/lysoPLipase"/>
</dbReference>
<dbReference type="GO" id="GO:0004312">
    <property type="term" value="F:fatty acid synthase activity"/>
    <property type="evidence" value="ECO:0007669"/>
    <property type="project" value="TreeGrafter"/>
</dbReference>
<proteinExistence type="predicted"/>
<dbReference type="InterPro" id="IPR001031">
    <property type="entry name" value="Thioesterase"/>
</dbReference>
<dbReference type="Pfam" id="PF00698">
    <property type="entry name" value="Acyl_transf_1"/>
    <property type="match status" value="1"/>
</dbReference>
<dbReference type="SUPFAM" id="SSF53901">
    <property type="entry name" value="Thiolase-like"/>
    <property type="match status" value="1"/>
</dbReference>
<accession>A0A1C4YMM0</accession>
<dbReference type="Gene3D" id="3.30.70.3290">
    <property type="match status" value="1"/>
</dbReference>
<dbReference type="SUPFAM" id="SSF55048">
    <property type="entry name" value="Probable ACP-binding domain of malonyl-CoA ACP transacylase"/>
    <property type="match status" value="1"/>
</dbReference>
<dbReference type="InterPro" id="IPR020806">
    <property type="entry name" value="PKS_PP-bd"/>
</dbReference>
<dbReference type="InterPro" id="IPR029058">
    <property type="entry name" value="AB_hydrolase_fold"/>
</dbReference>
<sequence length="1284" mass="134709">MATSYDEVVAALRAALADNKRLKQRAAAPAAPPAPEPIAIVSTGCRLPGGVRGPDQLWDLVIEGRDAIGEFPSDRGWDLAALSELSTAGSGAFLYDAGDFDPGFFGISPREAIAMDPQQRLLLEIAWETFERAGIDRAAARGSRTGVFAGTNNQDYTGVLVAALAQGFDGHLGTGNSASVVSGRISYTFGLEGPALTVDTACSSSLVAVHLAAQSLRDGECDLALAGGVAVMATPSVFVEFSKQGGLATNGRCKSFAAAADGTGWGEGAAMILLERLSDARRNGHPVLAVLRGSAVNQDGASSGLTAPNGPAQQRVIRAALANARLTVADIDVVEAHGTGTRLGDPIEAQALLATYGQDRPADRPLWLGSIKSNIGHTQAAAGVTGIIKMVEAMRHGVLPATLHVDRPTPQVDWSAGAVELLTSSRPWPAEGRPRRAAVSSFGVSGTNAHVILEQPEETAARLATPGARATHGVLAWPVSAREPAGLRAQAAQLLAYLREHPGLDPADVAGSLAVTRSHFEYRAAAVGTGMDTLTAALTRIADGTDPGDLAAARPQVAFVFSGPGAQRVGMGRDLYATFPVFAEAFDAACAELDVHLDRSIREVVLDEEAALDRTGYAQAALFAVEVALYRLVTSFGVVPDQLIGHSSGEVAAAHAAGVLSLSDAAALVAARGRLIQALPAGGVMVAVRATEAEVRDALAGFEAVASVAAVNGPKSVVVSGAAEAVGQVVARFGKTRTLDVEHALHSPLMAPVTADFARVVRGLTHAPARIPVVSTVTGGVAEFDTDYWVDQVRATVRFADGIRTLHERGVSAYLEIGPDAVLTPLGADCVEGADRDTAPLFVAAQRRAGDDVEALVTALARLHCRGVRPDWAALLPGTARVDLPTYPYQRQHYWPALEPVTMPTAAAPAEQPPAASAAPVLSRDSTFEEVRDLIRRETAEVLGYPGIESIRPGRDFLELGVDSVIGQEIRLRLNAAAGLNMPPGLLFTYQDPDRLARHLMAEMAGTTPTTPAPTLDVLFKQARQNDDLHEYTTLLMRLAGYRPTFTADDVDAGRVAVPTLARLAEEGDGPRIIACCTTSLMAGPQEYARLAGALRGRYRISALVNPGYQADEPAPADLAAALRLQVRAIREDVGTEPFVLLGHSAGGLVANALTAELEAGGTTPAAVVLLDSYPPADAVLGQWIPELLNGLEMDDAGVPDERYLAWASYIRHYGDFAPLPSTAPTLLVRAGEPLGAVPEDRDWRPSWQHPHTVADATGNHFTMLGDQVGRTAQAVHDWLTTTL</sequence>
<dbReference type="Pfam" id="PF02801">
    <property type="entry name" value="Ketoacyl-synt_C"/>
    <property type="match status" value="1"/>
</dbReference>
<dbReference type="Gene3D" id="3.40.50.1820">
    <property type="entry name" value="alpha/beta hydrolase"/>
    <property type="match status" value="1"/>
</dbReference>
<keyword evidence="8" id="KW-1185">Reference proteome</keyword>
<dbReference type="SUPFAM" id="SSF47336">
    <property type="entry name" value="ACP-like"/>
    <property type="match status" value="1"/>
</dbReference>
<dbReference type="FunFam" id="3.40.47.10:FF:000019">
    <property type="entry name" value="Polyketide synthase type I"/>
    <property type="match status" value="1"/>
</dbReference>
<dbReference type="InterPro" id="IPR020841">
    <property type="entry name" value="PKS_Beta-ketoAc_synthase_dom"/>
</dbReference>
<evidence type="ECO:0000259" key="5">
    <source>
        <dbReference type="PROSITE" id="PS50075"/>
    </source>
</evidence>
<feature type="domain" description="Carrier" evidence="5">
    <location>
        <begin position="929"/>
        <end position="1004"/>
    </location>
</feature>
<dbReference type="InterPro" id="IPR014030">
    <property type="entry name" value="Ketoacyl_synth_N"/>
</dbReference>
<dbReference type="PANTHER" id="PTHR43775">
    <property type="entry name" value="FATTY ACID SYNTHASE"/>
    <property type="match status" value="1"/>
</dbReference>
<dbReference type="SUPFAM" id="SSF52151">
    <property type="entry name" value="FabD/lysophospholipase-like"/>
    <property type="match status" value="1"/>
</dbReference>
<dbReference type="SMART" id="SM00825">
    <property type="entry name" value="PKS_KS"/>
    <property type="match status" value="1"/>
</dbReference>
<keyword evidence="2" id="KW-0597">Phosphoprotein</keyword>
<keyword evidence="4" id="KW-0012">Acyltransferase</keyword>
<dbReference type="Gene3D" id="1.10.1200.10">
    <property type="entry name" value="ACP-like"/>
    <property type="match status" value="1"/>
</dbReference>
<evidence type="ECO:0000256" key="2">
    <source>
        <dbReference type="ARBA" id="ARBA00022553"/>
    </source>
</evidence>
<dbReference type="SMART" id="SM01294">
    <property type="entry name" value="PKS_PP_betabranch"/>
    <property type="match status" value="1"/>
</dbReference>
<dbReference type="Proteomes" id="UP000198224">
    <property type="component" value="Chromosome I"/>
</dbReference>
<keyword evidence="1" id="KW-0596">Phosphopantetheine</keyword>
<evidence type="ECO:0000256" key="3">
    <source>
        <dbReference type="ARBA" id="ARBA00022679"/>
    </source>
</evidence>
<organism evidence="7 8">
    <name type="scientific">Micromonospora chokoriensis</name>
    <dbReference type="NCBI Taxonomy" id="356851"/>
    <lineage>
        <taxon>Bacteria</taxon>
        <taxon>Bacillati</taxon>
        <taxon>Actinomycetota</taxon>
        <taxon>Actinomycetes</taxon>
        <taxon>Micromonosporales</taxon>
        <taxon>Micromonosporaceae</taxon>
        <taxon>Micromonospora</taxon>
    </lineage>
</organism>
<feature type="domain" description="Ketosynthase family 3 (KS3)" evidence="6">
    <location>
        <begin position="35"/>
        <end position="455"/>
    </location>
</feature>
<dbReference type="EMBL" id="LT607409">
    <property type="protein sequence ID" value="SCF21897.1"/>
    <property type="molecule type" value="Genomic_DNA"/>
</dbReference>
<dbReference type="InterPro" id="IPR016036">
    <property type="entry name" value="Malonyl_transacylase_ACP-bd"/>
</dbReference>
<dbReference type="InterPro" id="IPR050091">
    <property type="entry name" value="PKS_NRPS_Biosynth_Enz"/>
</dbReference>
<dbReference type="Gene3D" id="3.40.366.10">
    <property type="entry name" value="Malonyl-Coenzyme A Acyl Carrier Protein, domain 2"/>
    <property type="match status" value="1"/>
</dbReference>
<dbReference type="InterPro" id="IPR036736">
    <property type="entry name" value="ACP-like_sf"/>
</dbReference>
<dbReference type="CDD" id="cd00833">
    <property type="entry name" value="PKS"/>
    <property type="match status" value="1"/>
</dbReference>
<reference evidence="8" key="1">
    <citation type="submission" date="2016-06" db="EMBL/GenBank/DDBJ databases">
        <authorList>
            <person name="Varghese N."/>
            <person name="Submissions Spin"/>
        </authorList>
    </citation>
    <scope>NUCLEOTIDE SEQUENCE [LARGE SCALE GENOMIC DNA]</scope>
    <source>
        <strain evidence="8">DSM 45160</strain>
    </source>
</reference>
<dbReference type="PANTHER" id="PTHR43775:SF51">
    <property type="entry name" value="INACTIVE PHENOLPHTHIOCEROL SYNTHESIS POLYKETIDE SYNTHASE TYPE I PKS1-RELATED"/>
    <property type="match status" value="1"/>
</dbReference>
<dbReference type="Pfam" id="PF00975">
    <property type="entry name" value="Thioesterase"/>
    <property type="match status" value="1"/>
</dbReference>
<evidence type="ECO:0000313" key="7">
    <source>
        <dbReference type="EMBL" id="SCF21897.1"/>
    </source>
</evidence>
<dbReference type="SMART" id="SM00824">
    <property type="entry name" value="PKS_TE"/>
    <property type="match status" value="1"/>
</dbReference>
<dbReference type="SMART" id="SM00827">
    <property type="entry name" value="PKS_AT"/>
    <property type="match status" value="1"/>
</dbReference>
<dbReference type="InterPro" id="IPR014031">
    <property type="entry name" value="Ketoacyl_synth_C"/>
</dbReference>
<dbReference type="InterPro" id="IPR016039">
    <property type="entry name" value="Thiolase-like"/>
</dbReference>
<evidence type="ECO:0000256" key="4">
    <source>
        <dbReference type="ARBA" id="ARBA00023315"/>
    </source>
</evidence>
<gene>
    <name evidence="7" type="ORF">GA0070612_4976</name>
</gene>
<dbReference type="InterPro" id="IPR014043">
    <property type="entry name" value="Acyl_transferase_dom"/>
</dbReference>
<dbReference type="SUPFAM" id="SSF53474">
    <property type="entry name" value="alpha/beta-Hydrolases"/>
    <property type="match status" value="1"/>
</dbReference>
<evidence type="ECO:0000313" key="8">
    <source>
        <dbReference type="Proteomes" id="UP000198224"/>
    </source>
</evidence>
<dbReference type="Pfam" id="PF00550">
    <property type="entry name" value="PP-binding"/>
    <property type="match status" value="1"/>
</dbReference>
<dbReference type="Pfam" id="PF16197">
    <property type="entry name" value="KAsynt_C_assoc"/>
    <property type="match status" value="1"/>
</dbReference>
<dbReference type="GO" id="GO:0031177">
    <property type="term" value="F:phosphopantetheine binding"/>
    <property type="evidence" value="ECO:0007669"/>
    <property type="project" value="InterPro"/>
</dbReference>
<evidence type="ECO:0000256" key="1">
    <source>
        <dbReference type="ARBA" id="ARBA00022450"/>
    </source>
</evidence>
<dbReference type="GO" id="GO:0004315">
    <property type="term" value="F:3-oxoacyl-[acyl-carrier-protein] synthase activity"/>
    <property type="evidence" value="ECO:0007669"/>
    <property type="project" value="InterPro"/>
</dbReference>
<dbReference type="InterPro" id="IPR018201">
    <property type="entry name" value="Ketoacyl_synth_AS"/>
</dbReference>
<dbReference type="GO" id="GO:0006633">
    <property type="term" value="P:fatty acid biosynthetic process"/>
    <property type="evidence" value="ECO:0007669"/>
    <property type="project" value="InterPro"/>
</dbReference>
<dbReference type="InterPro" id="IPR009081">
    <property type="entry name" value="PP-bd_ACP"/>
</dbReference>
<dbReference type="PROSITE" id="PS50075">
    <property type="entry name" value="CARRIER"/>
    <property type="match status" value="1"/>
</dbReference>
<dbReference type="Pfam" id="PF00109">
    <property type="entry name" value="ketoacyl-synt"/>
    <property type="match status" value="1"/>
</dbReference>
<evidence type="ECO:0000259" key="6">
    <source>
        <dbReference type="PROSITE" id="PS52004"/>
    </source>
</evidence>
<dbReference type="InterPro" id="IPR032821">
    <property type="entry name" value="PKS_assoc"/>
</dbReference>
<dbReference type="PROSITE" id="PS00606">
    <property type="entry name" value="KS3_1"/>
    <property type="match status" value="1"/>
</dbReference>
<dbReference type="PROSITE" id="PS52004">
    <property type="entry name" value="KS3_2"/>
    <property type="match status" value="1"/>
</dbReference>
<keyword evidence="3 7" id="KW-0808">Transferase</keyword>
<dbReference type="Gene3D" id="3.40.47.10">
    <property type="match status" value="1"/>
</dbReference>
<dbReference type="InterPro" id="IPR020802">
    <property type="entry name" value="TesA-like"/>
</dbReference>
<protein>
    <submittedName>
        <fullName evidence="7">Acyl transferase domain-containing protein</fullName>
    </submittedName>
</protein>
<dbReference type="SMART" id="SM00823">
    <property type="entry name" value="PKS_PP"/>
    <property type="match status" value="1"/>
</dbReference>
<name>A0A1C4YMM0_9ACTN</name>